<evidence type="ECO:0000259" key="1">
    <source>
        <dbReference type="PROSITE" id="PS50054"/>
    </source>
</evidence>
<dbReference type="PROSITE" id="PS50054">
    <property type="entry name" value="TYR_PHOSPHATASE_DUAL"/>
    <property type="match status" value="1"/>
</dbReference>
<feature type="domain" description="Tyrosine specific protein phosphatases" evidence="2">
    <location>
        <begin position="128"/>
        <end position="186"/>
    </location>
</feature>
<dbReference type="InterPro" id="IPR029021">
    <property type="entry name" value="Prot-tyrosine_phosphatase-like"/>
</dbReference>
<dbReference type="Pfam" id="PF00782">
    <property type="entry name" value="DSPc"/>
    <property type="match status" value="1"/>
</dbReference>
<organism evidence="3 4">
    <name type="scientific">Tegillarca granosa</name>
    <name type="common">Malaysian cockle</name>
    <name type="synonym">Anadara granosa</name>
    <dbReference type="NCBI Taxonomy" id="220873"/>
    <lineage>
        <taxon>Eukaryota</taxon>
        <taxon>Metazoa</taxon>
        <taxon>Spiralia</taxon>
        <taxon>Lophotrochozoa</taxon>
        <taxon>Mollusca</taxon>
        <taxon>Bivalvia</taxon>
        <taxon>Autobranchia</taxon>
        <taxon>Pteriomorphia</taxon>
        <taxon>Arcoida</taxon>
        <taxon>Arcoidea</taxon>
        <taxon>Arcidae</taxon>
        <taxon>Tegillarca</taxon>
    </lineage>
</organism>
<dbReference type="InterPro" id="IPR000387">
    <property type="entry name" value="Tyr_Pase_dom"/>
</dbReference>
<dbReference type="PROSITE" id="PS50056">
    <property type="entry name" value="TYR_PHOSPHATASE_2"/>
    <property type="match status" value="2"/>
</dbReference>
<keyword evidence="4" id="KW-1185">Reference proteome</keyword>
<sequence>MAEQKPDIPKSLIEAFDKSKLKKTNTRITTEGGGEIIETKDEHGRFTQKRTDKHGYGFVVETHGDLQVGEIMDGLIMGSQDVAIELDVLRKHKVTHILNLATFVKNQFPDEFVYKNLNVMDYIDRNCLKFFDEAFIFIGQGMREGCVYIHCNAGVSRASTFTIGYLMKTKGMTFEEAHDLVKSKRPCIRPNDGSQDVAMEYDLLQKYKVTHILNLATFVENQFPSKFTYRKMHINDYPEANILGMFNTAFGFIDKARENGCVLVHCNAGVSRAATIVIGYLMKTKGMTYQQAFDYTKSKRPCICPNSGFRTQLATYEKMLKEESKCAKK</sequence>
<accession>A0ABQ9FB45</accession>
<dbReference type="PANTHER" id="PTHR46377">
    <property type="entry name" value="DUAL SPECIFICITY PROTEIN PHOSPHATASE 19"/>
    <property type="match status" value="1"/>
</dbReference>
<feature type="domain" description="Tyrosine specific protein phosphatases" evidence="2">
    <location>
        <begin position="240"/>
        <end position="301"/>
    </location>
</feature>
<name>A0ABQ9FB45_TEGGR</name>
<dbReference type="InterPro" id="IPR000340">
    <property type="entry name" value="Dual-sp_phosphatase_cat-dom"/>
</dbReference>
<reference evidence="3 4" key="1">
    <citation type="submission" date="2022-12" db="EMBL/GenBank/DDBJ databases">
        <title>Chromosome-level genome of Tegillarca granosa.</title>
        <authorList>
            <person name="Kim J."/>
        </authorList>
    </citation>
    <scope>NUCLEOTIDE SEQUENCE [LARGE SCALE GENOMIC DNA]</scope>
    <source>
        <strain evidence="3">Teg-2019</strain>
        <tissue evidence="3">Adductor muscle</tissue>
    </source>
</reference>
<dbReference type="InterPro" id="IPR020422">
    <property type="entry name" value="TYR_PHOSPHATASE_DUAL_dom"/>
</dbReference>
<dbReference type="Proteomes" id="UP001217089">
    <property type="component" value="Unassembled WGS sequence"/>
</dbReference>
<evidence type="ECO:0000313" key="4">
    <source>
        <dbReference type="Proteomes" id="UP001217089"/>
    </source>
</evidence>
<dbReference type="SMART" id="SM00195">
    <property type="entry name" value="DSPc"/>
    <property type="match status" value="2"/>
</dbReference>
<gene>
    <name evidence="3" type="ORF">KUTeg_008362</name>
</gene>
<proteinExistence type="predicted"/>
<dbReference type="PANTHER" id="PTHR46377:SF1">
    <property type="entry name" value="DUAL SPECIFICITY PROTEIN PHOSPHATASE 19"/>
    <property type="match status" value="1"/>
</dbReference>
<comment type="caution">
    <text evidence="3">The sequence shown here is derived from an EMBL/GenBank/DDBJ whole genome shotgun (WGS) entry which is preliminary data.</text>
</comment>
<evidence type="ECO:0000259" key="2">
    <source>
        <dbReference type="PROSITE" id="PS50056"/>
    </source>
</evidence>
<protein>
    <submittedName>
        <fullName evidence="3">Uncharacterized protein</fullName>
    </submittedName>
</protein>
<feature type="domain" description="Tyrosine-protein phosphatase" evidence="1">
    <location>
        <begin position="179"/>
        <end position="322"/>
    </location>
</feature>
<dbReference type="EMBL" id="JARBDR010000342">
    <property type="protein sequence ID" value="KAJ8313801.1"/>
    <property type="molecule type" value="Genomic_DNA"/>
</dbReference>
<evidence type="ECO:0000313" key="3">
    <source>
        <dbReference type="EMBL" id="KAJ8313801.1"/>
    </source>
</evidence>
<dbReference type="SUPFAM" id="SSF52799">
    <property type="entry name" value="(Phosphotyrosine protein) phosphatases II"/>
    <property type="match status" value="2"/>
</dbReference>
<dbReference type="Gene3D" id="3.90.190.10">
    <property type="entry name" value="Protein tyrosine phosphatase superfamily"/>
    <property type="match status" value="2"/>
</dbReference>